<evidence type="ECO:0000313" key="2">
    <source>
        <dbReference type="EMBL" id="CAD8836722.1"/>
    </source>
</evidence>
<dbReference type="AlphaFoldDB" id="A0A7S0ZZ15"/>
<dbReference type="EMBL" id="HBFQ01015951">
    <property type="protein sequence ID" value="CAD8836722.1"/>
    <property type="molecule type" value="Transcribed_RNA"/>
</dbReference>
<feature type="compositionally biased region" description="Basic and acidic residues" evidence="1">
    <location>
        <begin position="296"/>
        <end position="305"/>
    </location>
</feature>
<feature type="region of interest" description="Disordered" evidence="1">
    <location>
        <begin position="1"/>
        <end position="43"/>
    </location>
</feature>
<dbReference type="Pfam" id="PF07004">
    <property type="entry name" value="SHIPPO-rpt"/>
    <property type="match status" value="10"/>
</dbReference>
<reference evidence="2" key="1">
    <citation type="submission" date="2021-01" db="EMBL/GenBank/DDBJ databases">
        <authorList>
            <person name="Corre E."/>
            <person name="Pelletier E."/>
            <person name="Niang G."/>
            <person name="Scheremetjew M."/>
            <person name="Finn R."/>
            <person name="Kale V."/>
            <person name="Holt S."/>
            <person name="Cochrane G."/>
            <person name="Meng A."/>
            <person name="Brown T."/>
            <person name="Cohen L."/>
        </authorList>
    </citation>
    <scope>NUCLEOTIDE SEQUENCE</scope>
</reference>
<evidence type="ECO:0000256" key="1">
    <source>
        <dbReference type="SAM" id="MobiDB-lite"/>
    </source>
</evidence>
<feature type="region of interest" description="Disordered" evidence="1">
    <location>
        <begin position="72"/>
        <end position="415"/>
    </location>
</feature>
<dbReference type="PANTHER" id="PTHR21580:SF28">
    <property type="entry name" value="BOREALIN N-TERMINAL DOMAIN-CONTAINING PROTEIN-RELATED"/>
    <property type="match status" value="1"/>
</dbReference>
<dbReference type="InterPro" id="IPR051291">
    <property type="entry name" value="CIMAP"/>
</dbReference>
<gene>
    <name evidence="2" type="ORF">NSCI0253_LOCUS11070</name>
</gene>
<sequence length="415" mass="44115">MPDHLGKLLTHMSHVKTSPKWSMRGRHDSHREAGAPGPGAYGSVDTEHIKKRQPAFGFGTSKLSNERWATVPGPGQYTPEAKATTTPLWGFGTPRRSRVVDSGAPGPGSYTAPAFETGPKHSMASRREGGRASSNPGPGSYQPPRVVPSARGSPKFGFGTSERSRSVPTGGPGPGEYATSSKLGSAPMHSMAARRDGSKNSHTPGPGTYQRGEGFTQQASPRWGFGRPSSRERRDPGVPGPGTYGPDVEFTKHTLPKYSMGGSRKLQSCRGMTPGPGQYGPPEGGTCTPRWVFGTDARDNSRHQDLPGPGAYRPEIAGEGPQFSMAPRRDRGPRNQNPGPGTYDHATRPDGAVAPSWGLKTSGRRPREHDALPGPGDYQISGNLGSAPMYSMTGRPVKDMPVSDTVGGQYTQFGY</sequence>
<accession>A0A7S0ZZ15</accession>
<feature type="compositionally biased region" description="Polar residues" evidence="1">
    <location>
        <begin position="406"/>
        <end position="415"/>
    </location>
</feature>
<protein>
    <submittedName>
        <fullName evidence="2">Uncharacterized protein</fullName>
    </submittedName>
</protein>
<organism evidence="2">
    <name type="scientific">Noctiluca scintillans</name>
    <name type="common">Sea sparkle</name>
    <name type="synonym">Red tide dinoflagellate</name>
    <dbReference type="NCBI Taxonomy" id="2966"/>
    <lineage>
        <taxon>Eukaryota</taxon>
        <taxon>Sar</taxon>
        <taxon>Alveolata</taxon>
        <taxon>Dinophyceae</taxon>
        <taxon>Noctilucales</taxon>
        <taxon>Noctilucaceae</taxon>
        <taxon>Noctiluca</taxon>
    </lineage>
</organism>
<dbReference type="InterPro" id="IPR010736">
    <property type="entry name" value="SHIPPO-rpt"/>
</dbReference>
<dbReference type="PANTHER" id="PTHR21580">
    <property type="entry name" value="SHIPPO-1-RELATED"/>
    <property type="match status" value="1"/>
</dbReference>
<proteinExistence type="predicted"/>
<name>A0A7S0ZZ15_NOCSC</name>